<dbReference type="AlphaFoldDB" id="B0CW92"/>
<dbReference type="GeneID" id="6071466"/>
<evidence type="ECO:0000313" key="2">
    <source>
        <dbReference type="Proteomes" id="UP000001194"/>
    </source>
</evidence>
<dbReference type="KEGG" id="lbc:LACBIDRAFT_322427"/>
<accession>B0CW92</accession>
<dbReference type="RefSeq" id="XP_001875966.1">
    <property type="nucleotide sequence ID" value="XM_001875931.1"/>
</dbReference>
<dbReference type="HOGENOM" id="CLU_1402655_0_0_1"/>
<dbReference type="InParanoid" id="B0CW92"/>
<evidence type="ECO:0000313" key="1">
    <source>
        <dbReference type="EMBL" id="EDR13468.1"/>
    </source>
</evidence>
<dbReference type="Proteomes" id="UP000001194">
    <property type="component" value="Unassembled WGS sequence"/>
</dbReference>
<proteinExistence type="predicted"/>
<sequence length="194" mass="22131">MNYNPNKVIIGALAAPHTGGNNLFLCRMHDAWYVGYLFLDVLCCSIPTPKIIFDNMSGKHLKFQSHSLALVLQIMQNTHRLRRQEGEALFGFKAKARDKQLVNNAHRRNPLRHKASQAPLPHHAMCETSMNRSDRRERNCCGCARLLGLPRSPRQTLVNPEEGSHILWRREHYAGSSPFGLTSSGHRTHFTRAW</sequence>
<gene>
    <name evidence="1" type="ORF">LACBIDRAFT_322427</name>
</gene>
<protein>
    <submittedName>
        <fullName evidence="1">Predicted protein</fullName>
    </submittedName>
</protein>
<dbReference type="EMBL" id="DS547093">
    <property type="protein sequence ID" value="EDR13468.1"/>
    <property type="molecule type" value="Genomic_DNA"/>
</dbReference>
<organism evidence="2">
    <name type="scientific">Laccaria bicolor (strain S238N-H82 / ATCC MYA-4686)</name>
    <name type="common">Bicoloured deceiver</name>
    <name type="synonym">Laccaria laccata var. bicolor</name>
    <dbReference type="NCBI Taxonomy" id="486041"/>
    <lineage>
        <taxon>Eukaryota</taxon>
        <taxon>Fungi</taxon>
        <taxon>Dikarya</taxon>
        <taxon>Basidiomycota</taxon>
        <taxon>Agaricomycotina</taxon>
        <taxon>Agaricomycetes</taxon>
        <taxon>Agaricomycetidae</taxon>
        <taxon>Agaricales</taxon>
        <taxon>Agaricineae</taxon>
        <taxon>Hydnangiaceae</taxon>
        <taxon>Laccaria</taxon>
    </lineage>
</organism>
<reference evidence="1 2" key="1">
    <citation type="journal article" date="2008" name="Nature">
        <title>The genome of Laccaria bicolor provides insights into mycorrhizal symbiosis.</title>
        <authorList>
            <person name="Martin F."/>
            <person name="Aerts A."/>
            <person name="Ahren D."/>
            <person name="Brun A."/>
            <person name="Danchin E.G.J."/>
            <person name="Duchaussoy F."/>
            <person name="Gibon J."/>
            <person name="Kohler A."/>
            <person name="Lindquist E."/>
            <person name="Pereda V."/>
            <person name="Salamov A."/>
            <person name="Shapiro H.J."/>
            <person name="Wuyts J."/>
            <person name="Blaudez D."/>
            <person name="Buee M."/>
            <person name="Brokstein P."/>
            <person name="Canbaeck B."/>
            <person name="Cohen D."/>
            <person name="Courty P.E."/>
            <person name="Coutinho P.M."/>
            <person name="Delaruelle C."/>
            <person name="Detter J.C."/>
            <person name="Deveau A."/>
            <person name="DiFazio S."/>
            <person name="Duplessis S."/>
            <person name="Fraissinet-Tachet L."/>
            <person name="Lucic E."/>
            <person name="Frey-Klett P."/>
            <person name="Fourrey C."/>
            <person name="Feussner I."/>
            <person name="Gay G."/>
            <person name="Grimwood J."/>
            <person name="Hoegger P.J."/>
            <person name="Jain P."/>
            <person name="Kilaru S."/>
            <person name="Labbe J."/>
            <person name="Lin Y.C."/>
            <person name="Legue V."/>
            <person name="Le Tacon F."/>
            <person name="Marmeisse R."/>
            <person name="Melayah D."/>
            <person name="Montanini B."/>
            <person name="Muratet M."/>
            <person name="Nehls U."/>
            <person name="Niculita-Hirzel H."/>
            <person name="Oudot-Le Secq M.P."/>
            <person name="Peter M."/>
            <person name="Quesneville H."/>
            <person name="Rajashekar B."/>
            <person name="Reich M."/>
            <person name="Rouhier N."/>
            <person name="Schmutz J."/>
            <person name="Yin T."/>
            <person name="Chalot M."/>
            <person name="Henrissat B."/>
            <person name="Kuees U."/>
            <person name="Lucas S."/>
            <person name="Van de Peer Y."/>
            <person name="Podila G.K."/>
            <person name="Polle A."/>
            <person name="Pukkila P.J."/>
            <person name="Richardson P.M."/>
            <person name="Rouze P."/>
            <person name="Sanders I.R."/>
            <person name="Stajich J.E."/>
            <person name="Tunlid A."/>
            <person name="Tuskan G."/>
            <person name="Grigoriev I.V."/>
        </authorList>
    </citation>
    <scope>NUCLEOTIDE SEQUENCE [LARGE SCALE GENOMIC DNA]</scope>
    <source>
        <strain evidence="2">S238N-H82 / ATCC MYA-4686</strain>
    </source>
</reference>
<keyword evidence="2" id="KW-1185">Reference proteome</keyword>
<name>B0CW92_LACBS</name>